<dbReference type="Proteomes" id="UP000199556">
    <property type="component" value="Unassembled WGS sequence"/>
</dbReference>
<dbReference type="AlphaFoldDB" id="A0A1I4P7L7"/>
<reference evidence="3 4" key="1">
    <citation type="submission" date="2016-10" db="EMBL/GenBank/DDBJ databases">
        <authorList>
            <person name="de Groot N.N."/>
        </authorList>
    </citation>
    <scope>NUCLEOTIDE SEQUENCE [LARGE SCALE GENOMIC DNA]</scope>
    <source>
        <strain evidence="3 4">DSM 4180</strain>
    </source>
</reference>
<dbReference type="SUPFAM" id="SSF55008">
    <property type="entry name" value="HMA, heavy metal-associated domain"/>
    <property type="match status" value="1"/>
</dbReference>
<dbReference type="OrthoDB" id="9814359at2"/>
<accession>A0A1I4P7L7</accession>
<dbReference type="InterPro" id="IPR006121">
    <property type="entry name" value="HMA_dom"/>
</dbReference>
<dbReference type="STRING" id="195064.SAMN05421721_10123"/>
<protein>
    <submittedName>
        <fullName evidence="3">Copper chaperone CopZ</fullName>
    </submittedName>
</protein>
<organism evidence="3 4">
    <name type="scientific">Ectothiorhodospira mobilis</name>
    <dbReference type="NCBI Taxonomy" id="195064"/>
    <lineage>
        <taxon>Bacteria</taxon>
        <taxon>Pseudomonadati</taxon>
        <taxon>Pseudomonadota</taxon>
        <taxon>Gammaproteobacteria</taxon>
        <taxon>Chromatiales</taxon>
        <taxon>Ectothiorhodospiraceae</taxon>
        <taxon>Ectothiorhodospira</taxon>
    </lineage>
</organism>
<feature type="domain" description="HMA" evidence="2">
    <location>
        <begin position="1"/>
        <end position="64"/>
    </location>
</feature>
<dbReference type="CDD" id="cd00371">
    <property type="entry name" value="HMA"/>
    <property type="match status" value="1"/>
</dbReference>
<dbReference type="PROSITE" id="PS50846">
    <property type="entry name" value="HMA_2"/>
    <property type="match status" value="1"/>
</dbReference>
<evidence type="ECO:0000313" key="4">
    <source>
        <dbReference type="Proteomes" id="UP000199556"/>
    </source>
</evidence>
<dbReference type="EMBL" id="FOUO01000001">
    <property type="protein sequence ID" value="SFM23363.1"/>
    <property type="molecule type" value="Genomic_DNA"/>
</dbReference>
<dbReference type="PROSITE" id="PS01047">
    <property type="entry name" value="HMA_1"/>
    <property type="match status" value="1"/>
</dbReference>
<proteinExistence type="predicted"/>
<dbReference type="RefSeq" id="WP_090483403.1">
    <property type="nucleotide sequence ID" value="NZ_FOUO01000001.1"/>
</dbReference>
<evidence type="ECO:0000259" key="2">
    <source>
        <dbReference type="PROSITE" id="PS50846"/>
    </source>
</evidence>
<evidence type="ECO:0000313" key="3">
    <source>
        <dbReference type="EMBL" id="SFM23363.1"/>
    </source>
</evidence>
<evidence type="ECO:0000256" key="1">
    <source>
        <dbReference type="ARBA" id="ARBA00022723"/>
    </source>
</evidence>
<gene>
    <name evidence="3" type="ORF">SAMN05421721_10123</name>
</gene>
<dbReference type="GO" id="GO:0046872">
    <property type="term" value="F:metal ion binding"/>
    <property type="evidence" value="ECO:0007669"/>
    <property type="project" value="UniProtKB-KW"/>
</dbReference>
<dbReference type="Pfam" id="PF00403">
    <property type="entry name" value="HMA"/>
    <property type="match status" value="1"/>
</dbReference>
<sequence length="67" mass="7251">MIRLHVEGMSCGHCEAAVREALAGVPGVERVITVDRSTQEALVEGRISAESLRQAVEALGYRARVMD</sequence>
<keyword evidence="1" id="KW-0479">Metal-binding</keyword>
<dbReference type="InterPro" id="IPR036163">
    <property type="entry name" value="HMA_dom_sf"/>
</dbReference>
<dbReference type="Gene3D" id="3.30.70.100">
    <property type="match status" value="1"/>
</dbReference>
<name>A0A1I4P7L7_ECTMO</name>
<dbReference type="InterPro" id="IPR017969">
    <property type="entry name" value="Heavy-metal-associated_CS"/>
</dbReference>
<keyword evidence="4" id="KW-1185">Reference proteome</keyword>